<reference evidence="3 4" key="1">
    <citation type="submission" date="2018-05" db="EMBL/GenBank/DDBJ databases">
        <title>Pararhodobacter marina sp. nov., isolated from deep-sea water of the Indian Ocean.</title>
        <authorList>
            <person name="Lai Q.Sr."/>
            <person name="Liu X."/>
            <person name="Shao Z."/>
        </authorList>
    </citation>
    <scope>NUCLEOTIDE SEQUENCE [LARGE SCALE GENOMIC DNA]</scope>
    <source>
        <strain evidence="3 4">CIC4N-9</strain>
    </source>
</reference>
<comment type="caution">
    <text evidence="3">The sequence shown here is derived from an EMBL/GenBank/DDBJ whole genome shotgun (WGS) entry which is preliminary data.</text>
</comment>
<dbReference type="OrthoDB" id="9798918at2"/>
<organism evidence="3 4">
    <name type="scientific">Pararhodobacter marinus</name>
    <dbReference type="NCBI Taxonomy" id="2184063"/>
    <lineage>
        <taxon>Bacteria</taxon>
        <taxon>Pseudomonadati</taxon>
        <taxon>Pseudomonadota</taxon>
        <taxon>Alphaproteobacteria</taxon>
        <taxon>Rhodobacterales</taxon>
        <taxon>Paracoccaceae</taxon>
        <taxon>Pararhodobacter</taxon>
    </lineage>
</organism>
<protein>
    <recommendedName>
        <fullName evidence="2">UPF0178 protein C4N9_02125</fullName>
    </recommendedName>
</protein>
<accession>A0A2U2CIZ3</accession>
<name>A0A2U2CIZ3_9RHOB</name>
<dbReference type="HAMAP" id="MF_00489">
    <property type="entry name" value="UPF0178"/>
    <property type="match status" value="1"/>
</dbReference>
<dbReference type="PANTHER" id="PTHR35146">
    <property type="entry name" value="UPF0178 PROTEIN YAII"/>
    <property type="match status" value="1"/>
</dbReference>
<keyword evidence="4" id="KW-1185">Reference proteome</keyword>
<dbReference type="Proteomes" id="UP000244940">
    <property type="component" value="Unassembled WGS sequence"/>
</dbReference>
<proteinExistence type="inferred from homology"/>
<dbReference type="AlphaFoldDB" id="A0A2U2CIZ3"/>
<evidence type="ECO:0000256" key="2">
    <source>
        <dbReference type="HAMAP-Rule" id="MF_00489"/>
    </source>
</evidence>
<dbReference type="PANTHER" id="PTHR35146:SF1">
    <property type="entry name" value="UPF0178 PROTEIN YAII"/>
    <property type="match status" value="1"/>
</dbReference>
<dbReference type="Pfam" id="PF02639">
    <property type="entry name" value="DUF188"/>
    <property type="match status" value="1"/>
</dbReference>
<evidence type="ECO:0000313" key="3">
    <source>
        <dbReference type="EMBL" id="PWE31821.1"/>
    </source>
</evidence>
<evidence type="ECO:0000313" key="4">
    <source>
        <dbReference type="Proteomes" id="UP000244940"/>
    </source>
</evidence>
<dbReference type="EMBL" id="QEYD01000001">
    <property type="protein sequence ID" value="PWE31821.1"/>
    <property type="molecule type" value="Genomic_DNA"/>
</dbReference>
<dbReference type="RefSeq" id="WP_109531622.1">
    <property type="nucleotide sequence ID" value="NZ_QEYD01000001.1"/>
</dbReference>
<comment type="similarity">
    <text evidence="1 2">Belongs to the UPF0178 family.</text>
</comment>
<dbReference type="InterPro" id="IPR003791">
    <property type="entry name" value="UPF0178"/>
</dbReference>
<dbReference type="NCBIfam" id="NF001095">
    <property type="entry name" value="PRK00124.1"/>
    <property type="match status" value="1"/>
</dbReference>
<gene>
    <name evidence="3" type="ORF">C4N9_02125</name>
</gene>
<dbReference type="GeneID" id="94363677"/>
<evidence type="ECO:0000256" key="1">
    <source>
        <dbReference type="ARBA" id="ARBA00008522"/>
    </source>
</evidence>
<sequence>MPTIYIDADACPVRDEALRTALRHDAAIVFVSNGGIRPVDHPKVRMVYVDQGADAADKWIAEACKPGDVAVTADIPLAARCVDAGALVLKPDGSELTASSVGQALAMRDLAADLRSADPFRQGSGKSFTQRDRARFAQALDRALTRAR</sequence>